<dbReference type="GeneTree" id="ENSGT00390000014380"/>
<dbReference type="InterPro" id="IPR052090">
    <property type="entry name" value="Cytolytic_pore-forming_toxin"/>
</dbReference>
<dbReference type="GO" id="GO:0031640">
    <property type="term" value="P:killing of cells of another organism"/>
    <property type="evidence" value="ECO:0007669"/>
    <property type="project" value="UniProtKB-KW"/>
</dbReference>
<dbReference type="InterPro" id="IPR003877">
    <property type="entry name" value="SPRY_dom"/>
</dbReference>
<dbReference type="GO" id="GO:0090729">
    <property type="term" value="F:toxin activity"/>
    <property type="evidence" value="ECO:0007669"/>
    <property type="project" value="UniProtKB-KW"/>
</dbReference>
<feature type="domain" description="B30.2/SPRY" evidence="7">
    <location>
        <begin position="507"/>
        <end position="708"/>
    </location>
</feature>
<dbReference type="Pfam" id="PF18078">
    <property type="entry name" value="Thioredoxin_11"/>
    <property type="match status" value="1"/>
</dbReference>
<keyword evidence="3" id="KW-0964">Secreted</keyword>
<dbReference type="InterPro" id="IPR040581">
    <property type="entry name" value="Thioredoxin_11"/>
</dbReference>
<dbReference type="InterPro" id="IPR006574">
    <property type="entry name" value="PRY"/>
</dbReference>
<dbReference type="Gene3D" id="2.60.120.920">
    <property type="match status" value="1"/>
</dbReference>
<dbReference type="Pfam" id="PF13765">
    <property type="entry name" value="PRY"/>
    <property type="match status" value="1"/>
</dbReference>
<dbReference type="PANTHER" id="PTHR31594">
    <property type="entry name" value="AIG1-TYPE G DOMAIN-CONTAINING PROTEIN"/>
    <property type="match status" value="1"/>
</dbReference>
<sequence>MTSDIPQVAALSRPFTLGMLYDARKDQLIPGVTLWDEKTLKEKTKESKQHSSNFEITASDSTEEKSSLLDVNASLKASFMSGLVEVGGSGNYLNDKKKSHKQSRVTLQYKATTVFKQLMMTVDEMKKTLQLKEKDKSLATHVVTGILYGANAFFVFDSEKLDTSNVQEIEGNMQAAINKIPGLSVEGSVDLKLSDEEKAFTNKFTCKFYGDLIPDSNPTTFKSAVQTCRNLPKLLGQNKENSVPLKVWMMPLKYLDEFSAELKTDLSPSLVKRVQDTLEDFHELTIRCDDCLEDGYPFPQIQKRLKDFKELCAETTSKLRKTLSKKLPSIRAGKEDQKEIMKLFDDLEKSPFSTKKLELWMQNMEREVTVIKTCVEMMEGAKVITNEVEFNREVFDPDKEVLCFVFTSLETTDPFLQKMFDNLDSEDFKSTKIDVPSSKDLWYFSEEVIDKMRQKAKMFDDIARVLKKNNSRYRCLVGVSTNEQIKGATIYQYRNGKLLIEDFSKPAVPDVEKITNRGDLIWYAADLTLDPDTAHAQITVCDGNKRATHGDAQQLPDLPQRFDKVYQVLCKEKLSGRHYWEVELNTERGSDVAVGVCYEGIERKGQTAFTLIGWGEKSWSLGYKWEPDLFFYPQHDTKGKEDRQPFPATGCPCLGVYLDHPGGTLSYYIVSGDKLSHIHTFHTSFSEPVLPCFKIWTTISYVFLHNEFISILH</sequence>
<organism evidence="8 9">
    <name type="scientific">Kryptolebias marmoratus</name>
    <name type="common">Mangrove killifish</name>
    <name type="synonym">Rivulus marmoratus</name>
    <dbReference type="NCBI Taxonomy" id="37003"/>
    <lineage>
        <taxon>Eukaryota</taxon>
        <taxon>Metazoa</taxon>
        <taxon>Chordata</taxon>
        <taxon>Craniata</taxon>
        <taxon>Vertebrata</taxon>
        <taxon>Euteleostomi</taxon>
        <taxon>Actinopterygii</taxon>
        <taxon>Neopterygii</taxon>
        <taxon>Teleostei</taxon>
        <taxon>Neoteleostei</taxon>
        <taxon>Acanthomorphata</taxon>
        <taxon>Ovalentaria</taxon>
        <taxon>Atherinomorphae</taxon>
        <taxon>Cyprinodontiformes</taxon>
        <taxon>Rivulidae</taxon>
        <taxon>Kryptolebias</taxon>
    </lineage>
</organism>
<evidence type="ECO:0000256" key="6">
    <source>
        <dbReference type="ARBA" id="ARBA00022852"/>
    </source>
</evidence>
<dbReference type="InterPro" id="IPR043136">
    <property type="entry name" value="B30.2/SPRY_sf"/>
</dbReference>
<dbReference type="PRINTS" id="PR01407">
    <property type="entry name" value="BUTYPHLNCDUF"/>
</dbReference>
<evidence type="ECO:0000256" key="2">
    <source>
        <dbReference type="ARBA" id="ARBA00006480"/>
    </source>
</evidence>
<evidence type="ECO:0000256" key="1">
    <source>
        <dbReference type="ARBA" id="ARBA00004613"/>
    </source>
</evidence>
<keyword evidence="5" id="KW-0354">Hemolysis</keyword>
<dbReference type="InterPro" id="IPR001870">
    <property type="entry name" value="B30.2/SPRY"/>
</dbReference>
<dbReference type="Pfam" id="PF00622">
    <property type="entry name" value="SPRY"/>
    <property type="match status" value="1"/>
</dbReference>
<dbReference type="Pfam" id="PF24674">
    <property type="entry name" value="MACPF_SNTX"/>
    <property type="match status" value="1"/>
</dbReference>
<name>A0A3Q3EH00_KRYMA</name>
<dbReference type="SMART" id="SM00449">
    <property type="entry name" value="SPRY"/>
    <property type="match status" value="1"/>
</dbReference>
<dbReference type="SMART" id="SM00589">
    <property type="entry name" value="PRY"/>
    <property type="match status" value="1"/>
</dbReference>
<reference evidence="8" key="1">
    <citation type="submission" date="2025-08" db="UniProtKB">
        <authorList>
            <consortium name="Ensembl"/>
        </authorList>
    </citation>
    <scope>IDENTIFICATION</scope>
</reference>
<evidence type="ECO:0000256" key="5">
    <source>
        <dbReference type="ARBA" id="ARBA00022735"/>
    </source>
</evidence>
<evidence type="ECO:0000256" key="4">
    <source>
        <dbReference type="ARBA" id="ARBA00022656"/>
    </source>
</evidence>
<dbReference type="SUPFAM" id="SSF49899">
    <property type="entry name" value="Concanavalin A-like lectins/glucanases"/>
    <property type="match status" value="1"/>
</dbReference>
<reference evidence="8" key="2">
    <citation type="submission" date="2025-09" db="UniProtKB">
        <authorList>
            <consortium name="Ensembl"/>
        </authorList>
    </citation>
    <scope>IDENTIFICATION</scope>
</reference>
<dbReference type="GO" id="GO:0005576">
    <property type="term" value="C:extracellular region"/>
    <property type="evidence" value="ECO:0007669"/>
    <property type="project" value="UniProtKB-SubCell"/>
</dbReference>
<dbReference type="AlphaFoldDB" id="A0A3Q3EH00"/>
<evidence type="ECO:0000256" key="3">
    <source>
        <dbReference type="ARBA" id="ARBA00022525"/>
    </source>
</evidence>
<evidence type="ECO:0000259" key="7">
    <source>
        <dbReference type="PROSITE" id="PS50188"/>
    </source>
</evidence>
<dbReference type="InterPro" id="IPR003879">
    <property type="entry name" value="Butyrophylin_SPRY"/>
</dbReference>
<keyword evidence="4" id="KW-0800">Toxin</keyword>
<dbReference type="PANTHER" id="PTHR31594:SF16">
    <property type="entry name" value="SI:CH211-281L24.3"/>
    <property type="match status" value="1"/>
</dbReference>
<dbReference type="STRING" id="37003.ENSKMAP00000001287"/>
<dbReference type="InterPro" id="IPR048997">
    <property type="entry name" value="Stonustoxin-like_helical"/>
</dbReference>
<comment type="similarity">
    <text evidence="2">Belongs to the SNTX/VTX toxin family.</text>
</comment>
<dbReference type="InterPro" id="IPR013320">
    <property type="entry name" value="ConA-like_dom_sf"/>
</dbReference>
<dbReference type="PROSITE" id="PS50188">
    <property type="entry name" value="B302_SPRY"/>
    <property type="match status" value="1"/>
</dbReference>
<accession>A0A3Q3EH00</accession>
<keyword evidence="9" id="KW-1185">Reference proteome</keyword>
<keyword evidence="6" id="KW-0204">Cytolysis</keyword>
<proteinExistence type="inferred from homology"/>
<comment type="subcellular location">
    <subcellularLocation>
        <location evidence="1">Secreted</location>
    </subcellularLocation>
</comment>
<dbReference type="Pfam" id="PF21109">
    <property type="entry name" value="Stonustoxin_helical"/>
    <property type="match status" value="1"/>
</dbReference>
<evidence type="ECO:0000313" key="8">
    <source>
        <dbReference type="Ensembl" id="ENSKMAP00000001287.1"/>
    </source>
</evidence>
<protein>
    <submittedName>
        <fullName evidence="8">Stonustoxin subunit beta-like</fullName>
    </submittedName>
</protein>
<evidence type="ECO:0000313" key="9">
    <source>
        <dbReference type="Proteomes" id="UP000264800"/>
    </source>
</evidence>
<dbReference type="Proteomes" id="UP000264800">
    <property type="component" value="Unplaced"/>
</dbReference>
<dbReference type="Ensembl" id="ENSKMAT00000001325.1">
    <property type="protein sequence ID" value="ENSKMAP00000001287.1"/>
    <property type="gene ID" value="ENSKMAG00000000768.1"/>
</dbReference>
<dbReference type="InterPro" id="IPR056072">
    <property type="entry name" value="SNTX_MACPF/CDC-like_dom"/>
</dbReference>